<protein>
    <recommendedName>
        <fullName evidence="1">Nal1 C-terminal domain-containing protein</fullName>
    </recommendedName>
</protein>
<name>A0A439DTX6_9MYCO</name>
<gene>
    <name evidence="2" type="ORF">MELE44368_18850</name>
</gene>
<sequence length="156" mass="16387">MIGRLAYVVPIEGGTSENVVDCALATLDTGVDVDLRSIDNQGELSGTVEPDWFDETAVGQKVAKVGRSTGLTMGTVTVLSFIGDIDYSVGLRSFTDMLEIEGDGGLFASDGDSGSLVYTVADRRAIGMIIAVADDGKTYMTRLDTVLSRLGAQLAI</sequence>
<organism evidence="2 3">
    <name type="scientific">Mycolicibacterium elephantis DSM 44368</name>
    <dbReference type="NCBI Taxonomy" id="1335622"/>
    <lineage>
        <taxon>Bacteria</taxon>
        <taxon>Bacillati</taxon>
        <taxon>Actinomycetota</taxon>
        <taxon>Actinomycetes</taxon>
        <taxon>Mycobacteriales</taxon>
        <taxon>Mycobacteriaceae</taxon>
        <taxon>Mycolicibacterium</taxon>
    </lineage>
</organism>
<dbReference type="InterPro" id="IPR057904">
    <property type="entry name" value="Nal1_C"/>
</dbReference>
<accession>A0A439DTX6</accession>
<evidence type="ECO:0000259" key="1">
    <source>
        <dbReference type="Pfam" id="PF25819"/>
    </source>
</evidence>
<keyword evidence="3" id="KW-1185">Reference proteome</keyword>
<dbReference type="Proteomes" id="UP000287177">
    <property type="component" value="Unassembled WGS sequence"/>
</dbReference>
<comment type="caution">
    <text evidence="2">The sequence shown here is derived from an EMBL/GenBank/DDBJ whole genome shotgun (WGS) entry which is preliminary data.</text>
</comment>
<dbReference type="Gene3D" id="2.40.10.10">
    <property type="entry name" value="Trypsin-like serine proteases"/>
    <property type="match status" value="1"/>
</dbReference>
<dbReference type="Pfam" id="PF25819">
    <property type="entry name" value="Nal1_C"/>
    <property type="match status" value="1"/>
</dbReference>
<evidence type="ECO:0000313" key="2">
    <source>
        <dbReference type="EMBL" id="RWA19971.1"/>
    </source>
</evidence>
<feature type="domain" description="Nal1 C-terminal" evidence="1">
    <location>
        <begin position="55"/>
        <end position="130"/>
    </location>
</feature>
<dbReference type="SUPFAM" id="SSF50494">
    <property type="entry name" value="Trypsin-like serine proteases"/>
    <property type="match status" value="1"/>
</dbReference>
<dbReference type="EMBL" id="ATDN01000015">
    <property type="protein sequence ID" value="RWA19971.1"/>
    <property type="molecule type" value="Genomic_DNA"/>
</dbReference>
<reference evidence="2 3" key="1">
    <citation type="submission" date="2013-06" db="EMBL/GenBank/DDBJ databases">
        <title>The draft sequence of the Mycobacterium elephantis genome.</title>
        <authorList>
            <person name="Pettersson F.B."/>
            <person name="Das S."/>
            <person name="Dasgupta S."/>
            <person name="Bhattacharya A."/>
            <person name="Kirsebom L.A."/>
        </authorList>
    </citation>
    <scope>NUCLEOTIDE SEQUENCE [LARGE SCALE GENOMIC DNA]</scope>
    <source>
        <strain evidence="2 3">DSM 44368</strain>
    </source>
</reference>
<proteinExistence type="predicted"/>
<dbReference type="AlphaFoldDB" id="A0A439DTX6"/>
<dbReference type="InterPro" id="IPR043504">
    <property type="entry name" value="Peptidase_S1_PA_chymotrypsin"/>
</dbReference>
<dbReference type="InterPro" id="IPR009003">
    <property type="entry name" value="Peptidase_S1_PA"/>
</dbReference>
<evidence type="ECO:0000313" key="3">
    <source>
        <dbReference type="Proteomes" id="UP000287177"/>
    </source>
</evidence>